<dbReference type="Pfam" id="PF00579">
    <property type="entry name" value="tRNA-synt_1b"/>
    <property type="match status" value="2"/>
</dbReference>
<evidence type="ECO:0000256" key="8">
    <source>
        <dbReference type="ARBA" id="ARBA00023146"/>
    </source>
</evidence>
<proteinExistence type="inferred from homology"/>
<evidence type="ECO:0000313" key="11">
    <source>
        <dbReference type="EMBL" id="CAG8707543.1"/>
    </source>
</evidence>
<keyword evidence="6 10" id="KW-0067">ATP-binding</keyword>
<keyword evidence="5 10" id="KW-0547">Nucleotide-binding</keyword>
<dbReference type="GO" id="GO:0005829">
    <property type="term" value="C:cytosol"/>
    <property type="evidence" value="ECO:0007669"/>
    <property type="project" value="TreeGrafter"/>
</dbReference>
<keyword evidence="8 10" id="KW-0030">Aminoacyl-tRNA synthetase</keyword>
<dbReference type="Gene3D" id="3.40.50.620">
    <property type="entry name" value="HUPs"/>
    <property type="match status" value="2"/>
</dbReference>
<evidence type="ECO:0000256" key="6">
    <source>
        <dbReference type="ARBA" id="ARBA00022840"/>
    </source>
</evidence>
<dbReference type="GO" id="GO:0006436">
    <property type="term" value="P:tryptophanyl-tRNA aminoacylation"/>
    <property type="evidence" value="ECO:0007669"/>
    <property type="project" value="InterPro"/>
</dbReference>
<comment type="caution">
    <text evidence="11">The sequence shown here is derived from an EMBL/GenBank/DDBJ whole genome shotgun (WGS) entry which is preliminary data.</text>
</comment>
<keyword evidence="4 10" id="KW-0436">Ligase</keyword>
<evidence type="ECO:0000256" key="7">
    <source>
        <dbReference type="ARBA" id="ARBA00022917"/>
    </source>
</evidence>
<dbReference type="InterPro" id="IPR002305">
    <property type="entry name" value="aa-tRNA-synth_Ic"/>
</dbReference>
<accession>A0A9N9N708</accession>
<organism evidence="11 12">
    <name type="scientific">Ambispora leptoticha</name>
    <dbReference type="NCBI Taxonomy" id="144679"/>
    <lineage>
        <taxon>Eukaryota</taxon>
        <taxon>Fungi</taxon>
        <taxon>Fungi incertae sedis</taxon>
        <taxon>Mucoromycota</taxon>
        <taxon>Glomeromycotina</taxon>
        <taxon>Glomeromycetes</taxon>
        <taxon>Archaeosporales</taxon>
        <taxon>Ambisporaceae</taxon>
        <taxon>Ambispora</taxon>
    </lineage>
</organism>
<dbReference type="OrthoDB" id="15808at2759"/>
<evidence type="ECO:0000256" key="1">
    <source>
        <dbReference type="ARBA" id="ARBA00004173"/>
    </source>
</evidence>
<dbReference type="GO" id="GO:0005739">
    <property type="term" value="C:mitochondrion"/>
    <property type="evidence" value="ECO:0007669"/>
    <property type="project" value="UniProtKB-SubCell"/>
</dbReference>
<dbReference type="InterPro" id="IPR002306">
    <property type="entry name" value="Trp-tRNA-ligase"/>
</dbReference>
<dbReference type="AlphaFoldDB" id="A0A9N9N708"/>
<keyword evidence="12" id="KW-1185">Reference proteome</keyword>
<comment type="similarity">
    <text evidence="2 10">Belongs to the class-I aminoacyl-tRNA synthetase family.</text>
</comment>
<dbReference type="Gene3D" id="1.10.240.10">
    <property type="entry name" value="Tyrosyl-Transfer RNA Synthetase"/>
    <property type="match status" value="1"/>
</dbReference>
<sequence>TILMDLLEYVQKLLKSGDSSQQQQAHQLQAILQNSPIKNEQQSNNSKLPWIIGGVAVISLAVMNMTINKINEIDETKSETEKSLKKVNKMRENPQITQQEKDNLTSMRNKCLALIIECVFTKYYLNQEVEELMKNNNMSKPRFFTGIQATGTLTLGNYCGVISHILKIQDDYEVIIMVADLHSLTIPKPNFDYRQKTYEIASLFYACAPFTTVSELNNMIQYKEKKKEQETGNLALLSYPVLMAADIFLYDVDLIIVGQDQTQHLELATDLAQKFNNFYDKKLLKVPQFTIPRFGAKIMGLKNPQKKMSKSENDYIALLDSPEMIKKKISQAETDSENKIYYDPEKKPGVSNLLTIYALLSGKEIKEVEKELSNCNYHQFKVKLADLLNEKLGAIQKRYNHYLSNVGEILENNNKYLKGLAETK</sequence>
<dbReference type="PANTHER" id="PTHR43766">
    <property type="entry name" value="TRYPTOPHAN--TRNA LIGASE, MITOCHONDRIAL"/>
    <property type="match status" value="1"/>
</dbReference>
<dbReference type="NCBIfam" id="TIGR00233">
    <property type="entry name" value="trpS"/>
    <property type="match status" value="1"/>
</dbReference>
<evidence type="ECO:0000256" key="4">
    <source>
        <dbReference type="ARBA" id="ARBA00022598"/>
    </source>
</evidence>
<evidence type="ECO:0000256" key="2">
    <source>
        <dbReference type="ARBA" id="ARBA00005594"/>
    </source>
</evidence>
<evidence type="ECO:0000256" key="5">
    <source>
        <dbReference type="ARBA" id="ARBA00022741"/>
    </source>
</evidence>
<dbReference type="GO" id="GO:0004830">
    <property type="term" value="F:tryptophan-tRNA ligase activity"/>
    <property type="evidence" value="ECO:0007669"/>
    <property type="project" value="UniProtKB-EC"/>
</dbReference>
<dbReference type="EMBL" id="CAJVPS010021454">
    <property type="protein sequence ID" value="CAG8707543.1"/>
    <property type="molecule type" value="Genomic_DNA"/>
</dbReference>
<evidence type="ECO:0000256" key="10">
    <source>
        <dbReference type="RuleBase" id="RU363036"/>
    </source>
</evidence>
<dbReference type="PANTHER" id="PTHR43766:SF1">
    <property type="entry name" value="TRYPTOPHAN--TRNA LIGASE, MITOCHONDRIAL"/>
    <property type="match status" value="1"/>
</dbReference>
<gene>
    <name evidence="11" type="ORF">ALEPTO_LOCUS11788</name>
</gene>
<feature type="non-terminal residue" evidence="11">
    <location>
        <position position="1"/>
    </location>
</feature>
<reference evidence="11" key="1">
    <citation type="submission" date="2021-06" db="EMBL/GenBank/DDBJ databases">
        <authorList>
            <person name="Kallberg Y."/>
            <person name="Tangrot J."/>
            <person name="Rosling A."/>
        </authorList>
    </citation>
    <scope>NUCLEOTIDE SEQUENCE</scope>
    <source>
        <strain evidence="11">FL130A</strain>
    </source>
</reference>
<dbReference type="InterPro" id="IPR014729">
    <property type="entry name" value="Rossmann-like_a/b/a_fold"/>
</dbReference>
<comment type="subcellular location">
    <subcellularLocation>
        <location evidence="1">Mitochondrion</location>
    </subcellularLocation>
</comment>
<dbReference type="Proteomes" id="UP000789508">
    <property type="component" value="Unassembled WGS sequence"/>
</dbReference>
<evidence type="ECO:0000256" key="9">
    <source>
        <dbReference type="ARBA" id="ARBA00030268"/>
    </source>
</evidence>
<dbReference type="EC" id="6.1.1.2" evidence="3"/>
<name>A0A9N9N708_9GLOM</name>
<dbReference type="SUPFAM" id="SSF52374">
    <property type="entry name" value="Nucleotidylyl transferase"/>
    <property type="match status" value="1"/>
</dbReference>
<feature type="non-terminal residue" evidence="11">
    <location>
        <position position="424"/>
    </location>
</feature>
<dbReference type="GO" id="GO:0005524">
    <property type="term" value="F:ATP binding"/>
    <property type="evidence" value="ECO:0007669"/>
    <property type="project" value="UniProtKB-KW"/>
</dbReference>
<evidence type="ECO:0000313" key="12">
    <source>
        <dbReference type="Proteomes" id="UP000789508"/>
    </source>
</evidence>
<evidence type="ECO:0000256" key="3">
    <source>
        <dbReference type="ARBA" id="ARBA00013161"/>
    </source>
</evidence>
<protein>
    <recommendedName>
        <fullName evidence="3">tryptophan--tRNA ligase</fullName>
        <ecNumber evidence="3">6.1.1.2</ecNumber>
    </recommendedName>
    <alternativeName>
        <fullName evidence="9">Tryptophanyl-tRNA synthetase</fullName>
    </alternativeName>
</protein>
<dbReference type="InterPro" id="IPR050203">
    <property type="entry name" value="Trp-tRNA_synthetase"/>
</dbReference>
<keyword evidence="7 10" id="KW-0648">Protein biosynthesis</keyword>
<dbReference type="FunFam" id="1.10.240.10:FF:000002">
    <property type="entry name" value="Tryptophan--tRNA ligase"/>
    <property type="match status" value="1"/>
</dbReference>